<dbReference type="Proteomes" id="UP000031071">
    <property type="component" value="Segment"/>
</dbReference>
<reference evidence="1 2" key="1">
    <citation type="submission" date="2014-10" db="EMBL/GenBank/DDBJ databases">
        <title>Genome of vB_ArtM-ArV1 - first myovirus infecting Arthrobacter sp.</title>
        <authorList>
            <person name="Simoliunas E."/>
            <person name="Kaliniene L."/>
            <person name="Stasilo M."/>
            <person name="Meskys R."/>
        </authorList>
    </citation>
    <scope>NUCLEOTIDE SEQUENCE [LARGE SCALE GENOMIC DNA]</scope>
</reference>
<dbReference type="RefSeq" id="YP_009126050.1">
    <property type="nucleotide sequence ID" value="NC_026606.1"/>
</dbReference>
<gene>
    <name evidence="1" type="ORF">ArV1_016</name>
</gene>
<dbReference type="OrthoDB" id="13850at10239"/>
<keyword evidence="2" id="KW-1185">Reference proteome</keyword>
<dbReference type="GeneID" id="23680857"/>
<name>A0A0A7HEQ2_9CAUD</name>
<proteinExistence type="predicted"/>
<dbReference type="KEGG" id="vg:23680857"/>
<organism evidence="1 2">
    <name type="scientific">Arthrobacter phage vB_ArtM-ArV1</name>
    <dbReference type="NCBI Taxonomy" id="1566993"/>
    <lineage>
        <taxon>Viruses</taxon>
        <taxon>Duplodnaviria</taxon>
        <taxon>Heunggongvirae</taxon>
        <taxon>Uroviricota</taxon>
        <taxon>Caudoviricetes</taxon>
        <taxon>Klausavirus</taxon>
        <taxon>Klausavirus ArV1</taxon>
    </lineage>
</organism>
<evidence type="ECO:0000313" key="2">
    <source>
        <dbReference type="Proteomes" id="UP000031071"/>
    </source>
</evidence>
<sequence length="135" mass="14366">MTKTTKRNFITTILGVTGTWSTSTGGTLNADVTRDYDGGAAIPDLIGGAPTADDLELSRSFDPVRDLPLLEKLRKEVGRGRYTITKQPTDANFTKVGKPLTYANCLLLSVNDPESDANSSDVSPITVKFATTGAV</sequence>
<evidence type="ECO:0000313" key="1">
    <source>
        <dbReference type="EMBL" id="AIZ01704.1"/>
    </source>
</evidence>
<dbReference type="EMBL" id="KM879463">
    <property type="protein sequence ID" value="AIZ01704.1"/>
    <property type="molecule type" value="Genomic_DNA"/>
</dbReference>
<protein>
    <submittedName>
        <fullName evidence="1">Putative structural protein</fullName>
    </submittedName>
</protein>
<accession>A0A0A7HEQ2</accession>